<feature type="non-terminal residue" evidence="2">
    <location>
        <position position="1"/>
    </location>
</feature>
<keyword evidence="3" id="KW-1185">Reference proteome</keyword>
<feature type="region of interest" description="Disordered" evidence="1">
    <location>
        <begin position="1"/>
        <end position="137"/>
    </location>
</feature>
<name>A0ABR2ZAY4_9AGAR</name>
<reference evidence="2 3" key="1">
    <citation type="submission" date="2024-05" db="EMBL/GenBank/DDBJ databases">
        <title>A draft genome resource for the thread blight pathogen Marasmius tenuissimus strain MS-2.</title>
        <authorList>
            <person name="Yulfo-Soto G.E."/>
            <person name="Baruah I.K."/>
            <person name="Amoako-Attah I."/>
            <person name="Bukari Y."/>
            <person name="Meinhardt L.W."/>
            <person name="Bailey B.A."/>
            <person name="Cohen S.P."/>
        </authorList>
    </citation>
    <scope>NUCLEOTIDE SEQUENCE [LARGE SCALE GENOMIC DNA]</scope>
    <source>
        <strain evidence="2 3">MS-2</strain>
    </source>
</reference>
<protein>
    <submittedName>
        <fullName evidence="2">Uncharacterized protein</fullName>
    </submittedName>
</protein>
<proteinExistence type="predicted"/>
<evidence type="ECO:0000256" key="1">
    <source>
        <dbReference type="SAM" id="MobiDB-lite"/>
    </source>
</evidence>
<sequence length="137" mass="14673">TNLEMPLPRNSDSGDDSMIVDNPTTSAPHLEDHATDDIIDHAMDDVNVDELSPTNNNQASTSISTPAASTSLAIPATAASAKNPTSSEPAADKPRLPRPNPVISQPNKPLQYVSRTRPVTRKAPQATNRVKSAKERR</sequence>
<dbReference type="EMBL" id="JBBXMP010000322">
    <property type="protein sequence ID" value="KAL0058399.1"/>
    <property type="molecule type" value="Genomic_DNA"/>
</dbReference>
<dbReference type="Proteomes" id="UP001437256">
    <property type="component" value="Unassembled WGS sequence"/>
</dbReference>
<feature type="compositionally biased region" description="Basic and acidic residues" evidence="1">
    <location>
        <begin position="29"/>
        <end position="44"/>
    </location>
</feature>
<comment type="caution">
    <text evidence="2">The sequence shown here is derived from an EMBL/GenBank/DDBJ whole genome shotgun (WGS) entry which is preliminary data.</text>
</comment>
<organism evidence="2 3">
    <name type="scientific">Marasmius tenuissimus</name>
    <dbReference type="NCBI Taxonomy" id="585030"/>
    <lineage>
        <taxon>Eukaryota</taxon>
        <taxon>Fungi</taxon>
        <taxon>Dikarya</taxon>
        <taxon>Basidiomycota</taxon>
        <taxon>Agaricomycotina</taxon>
        <taxon>Agaricomycetes</taxon>
        <taxon>Agaricomycetidae</taxon>
        <taxon>Agaricales</taxon>
        <taxon>Marasmiineae</taxon>
        <taxon>Marasmiaceae</taxon>
        <taxon>Marasmius</taxon>
    </lineage>
</organism>
<accession>A0ABR2ZAY4</accession>
<gene>
    <name evidence="2" type="ORF">AAF712_014940</name>
</gene>
<evidence type="ECO:0000313" key="3">
    <source>
        <dbReference type="Proteomes" id="UP001437256"/>
    </source>
</evidence>
<evidence type="ECO:0000313" key="2">
    <source>
        <dbReference type="EMBL" id="KAL0058399.1"/>
    </source>
</evidence>
<feature type="compositionally biased region" description="Low complexity" evidence="1">
    <location>
        <begin position="59"/>
        <end position="81"/>
    </location>
</feature>